<dbReference type="AlphaFoldDB" id="A0A084EJT9"/>
<reference evidence="1 2" key="1">
    <citation type="submission" date="2014-02" db="EMBL/GenBank/DDBJ databases">
        <title>Genome sequence of Mycoplasma capricolum subsp. capricolum strain 14232.</title>
        <authorList>
            <person name="Sirand-Pugnet P."/>
            <person name="Breton M."/>
            <person name="Dordet-Frisoni E."/>
            <person name="Baranowski E."/>
            <person name="Barre A."/>
            <person name="Couture C."/>
            <person name="Dupuy V."/>
            <person name="Gaurivaud P."/>
            <person name="Jacob D."/>
            <person name="Lemaitre C."/>
            <person name="Manso-Silvan L."/>
            <person name="Nikolski M."/>
            <person name="Nouvel L.-X."/>
            <person name="Poumarat F."/>
            <person name="Tardy F."/>
            <person name="Thebault P."/>
            <person name="Theil S."/>
            <person name="Citti C."/>
            <person name="Thiaucourt F."/>
            <person name="Blanchard A."/>
        </authorList>
    </citation>
    <scope>NUCLEOTIDE SEQUENCE [LARGE SCALE GENOMIC DNA]</scope>
    <source>
        <strain evidence="1 2">14232</strain>
    </source>
</reference>
<proteinExistence type="predicted"/>
<dbReference type="EMBL" id="JFDO01000026">
    <property type="protein sequence ID" value="KEZ18231.1"/>
    <property type="molecule type" value="Genomic_DNA"/>
</dbReference>
<gene>
    <name evidence="1" type="ORF">MCAPa_6880</name>
</gene>
<evidence type="ECO:0000313" key="1">
    <source>
        <dbReference type="EMBL" id="KEZ18231.1"/>
    </source>
</evidence>
<protein>
    <submittedName>
        <fullName evidence="1">Uncharacterized protein</fullName>
    </submittedName>
</protein>
<accession>A0A084EJT9</accession>
<dbReference type="Proteomes" id="UP000028533">
    <property type="component" value="Unassembled WGS sequence"/>
</dbReference>
<organism evidence="1 2">
    <name type="scientific">Mycoplasma capricolum subsp. capricolum 14232</name>
    <dbReference type="NCBI Taxonomy" id="1188238"/>
    <lineage>
        <taxon>Bacteria</taxon>
        <taxon>Bacillati</taxon>
        <taxon>Mycoplasmatota</taxon>
        <taxon>Mollicutes</taxon>
        <taxon>Mycoplasmataceae</taxon>
        <taxon>Mycoplasma</taxon>
    </lineage>
</organism>
<sequence>MLLNQNILSLNRKSMKNWASPTKKDVMSMIWIIKKYNLLTYQDLLKTTRTLKNTYYYNIAINYPKLCVNLIDKNKPKKQK</sequence>
<evidence type="ECO:0000313" key="2">
    <source>
        <dbReference type="Proteomes" id="UP000028533"/>
    </source>
</evidence>
<comment type="caution">
    <text evidence="1">The sequence shown here is derived from an EMBL/GenBank/DDBJ whole genome shotgun (WGS) entry which is preliminary data.</text>
</comment>
<name>A0A084EJT9_MYCCA</name>